<dbReference type="PANTHER" id="PTHR14187">
    <property type="entry name" value="ALPHA KINASE/ELONGATION FACTOR 2 KINASE"/>
    <property type="match status" value="1"/>
</dbReference>
<dbReference type="Gene3D" id="3.30.420.40">
    <property type="match status" value="2"/>
</dbReference>
<proteinExistence type="inferred from homology"/>
<evidence type="ECO:0000313" key="4">
    <source>
        <dbReference type="EMBL" id="CAG2250412.1"/>
    </source>
</evidence>
<reference evidence="4" key="1">
    <citation type="submission" date="2021-03" db="EMBL/GenBank/DDBJ databases">
        <authorList>
            <person name="Bekaert M."/>
        </authorList>
    </citation>
    <scope>NUCLEOTIDE SEQUENCE</scope>
</reference>
<sequence length="571" mass="64241">MAATKLLVAAIDFGSSGAGYAFSFAYQYKNNPLDISTSLWNNGNGPVQTKVPTFFFLIRGFKMQLYSAVNAGEDIRKDFKLVDVAGKSISAKLVFSAAIGFLKDHFIQQMHWRKLGTIDDDIYWVVSVPSIWNDSAKQFMRESAEKVGIKGKKFIMVYEPEAASIYARLLPVDKLVGENGGVLLKAFDPGRKFIVVDAGGGTVDISAQQVLENGELKIIHRECGGPWGGECINKQFVNMLKELFGQEILKQFKKNNGEDFLQLLRDFEVKKKNLRVEGKESVTIRMPLSLIEESDILTAISSSRFNETVRLKRDKLLIAGSLFETFFSEPIQMIIEKILSILKSEKCSDVSAIMMAGGFSEADILQHAIKREFQSLEVFVPIDGSLSVLKGAVIYGHNPSIVSSRVCYYTYGVALAKEFDSSIHDIEKKYYCDGRIMCNDLFEVLFEIDEEVHIGQTKNIEVGETFFSEDRQILRYDPIVYQFVISTNKHPFYTTDEGCMEHGSIIVSPPDGKWPEKVEGQILLKIAGTELVGTYVNEETLEKTSVRFEFLPSTSKSPERKRLFDPFDLEI</sequence>
<protein>
    <submittedName>
        <fullName evidence="4">Uncharacterized protein</fullName>
    </submittedName>
</protein>
<dbReference type="GO" id="GO:0140662">
    <property type="term" value="F:ATP-dependent protein folding chaperone"/>
    <property type="evidence" value="ECO:0007669"/>
    <property type="project" value="InterPro"/>
</dbReference>
<evidence type="ECO:0000256" key="3">
    <source>
        <dbReference type="ARBA" id="ARBA00022840"/>
    </source>
</evidence>
<dbReference type="AlphaFoldDB" id="A0A8S3UXY6"/>
<comment type="similarity">
    <text evidence="1">Belongs to the heat shock protein 70 family.</text>
</comment>
<dbReference type="Proteomes" id="UP000683360">
    <property type="component" value="Unassembled WGS sequence"/>
</dbReference>
<keyword evidence="3" id="KW-0067">ATP-binding</keyword>
<dbReference type="CDD" id="cd10229">
    <property type="entry name" value="ASKHA_NBD_HSP70_HSPA12"/>
    <property type="match status" value="1"/>
</dbReference>
<gene>
    <name evidence="4" type="ORF">MEDL_62093</name>
</gene>
<organism evidence="4 5">
    <name type="scientific">Mytilus edulis</name>
    <name type="common">Blue mussel</name>
    <dbReference type="NCBI Taxonomy" id="6550"/>
    <lineage>
        <taxon>Eukaryota</taxon>
        <taxon>Metazoa</taxon>
        <taxon>Spiralia</taxon>
        <taxon>Lophotrochozoa</taxon>
        <taxon>Mollusca</taxon>
        <taxon>Bivalvia</taxon>
        <taxon>Autobranchia</taxon>
        <taxon>Pteriomorphia</taxon>
        <taxon>Mytilida</taxon>
        <taxon>Mytiloidea</taxon>
        <taxon>Mytilidae</taxon>
        <taxon>Mytilinae</taxon>
        <taxon>Mytilus</taxon>
    </lineage>
</organism>
<evidence type="ECO:0000256" key="1">
    <source>
        <dbReference type="ARBA" id="ARBA00007381"/>
    </source>
</evidence>
<dbReference type="EMBL" id="CAJPWZ010003049">
    <property type="protein sequence ID" value="CAG2250412.1"/>
    <property type="molecule type" value="Genomic_DNA"/>
</dbReference>
<evidence type="ECO:0000313" key="5">
    <source>
        <dbReference type="Proteomes" id="UP000683360"/>
    </source>
</evidence>
<dbReference type="OrthoDB" id="2963168at2759"/>
<dbReference type="Pfam" id="PF00012">
    <property type="entry name" value="HSP70"/>
    <property type="match status" value="1"/>
</dbReference>
<comment type="caution">
    <text evidence="4">The sequence shown here is derived from an EMBL/GenBank/DDBJ whole genome shotgun (WGS) entry which is preliminary data.</text>
</comment>
<dbReference type="SUPFAM" id="SSF53067">
    <property type="entry name" value="Actin-like ATPase domain"/>
    <property type="match status" value="2"/>
</dbReference>
<dbReference type="Gene3D" id="3.90.640.10">
    <property type="entry name" value="Actin, Chain A, domain 4"/>
    <property type="match status" value="1"/>
</dbReference>
<keyword evidence="5" id="KW-1185">Reference proteome</keyword>
<dbReference type="InterPro" id="IPR043129">
    <property type="entry name" value="ATPase_NBD"/>
</dbReference>
<dbReference type="PANTHER" id="PTHR14187:SF5">
    <property type="entry name" value="HEAT SHOCK 70 KDA PROTEIN 12A"/>
    <property type="match status" value="1"/>
</dbReference>
<keyword evidence="2" id="KW-0547">Nucleotide-binding</keyword>
<dbReference type="GO" id="GO:0005524">
    <property type="term" value="F:ATP binding"/>
    <property type="evidence" value="ECO:0007669"/>
    <property type="project" value="UniProtKB-KW"/>
</dbReference>
<dbReference type="InterPro" id="IPR013126">
    <property type="entry name" value="Hsp_70_fam"/>
</dbReference>
<evidence type="ECO:0000256" key="2">
    <source>
        <dbReference type="ARBA" id="ARBA00022741"/>
    </source>
</evidence>
<name>A0A8S3UXY6_MYTED</name>
<accession>A0A8S3UXY6</accession>